<protein>
    <submittedName>
        <fullName evidence="1">Uncharacterized protein</fullName>
    </submittedName>
</protein>
<reference evidence="1 2" key="1">
    <citation type="journal article" date="2013" name="Genome Announc.">
        <title>Genome Sequence of Naphthalene-Degrading Soil Bacterium Pseudomonas putida CSV86.</title>
        <authorList>
            <person name="Phale P.S."/>
            <person name="Paliwal V."/>
            <person name="Raju S.C."/>
            <person name="Modak A."/>
            <person name="Purohit H.J."/>
        </authorList>
    </citation>
    <scope>NUCLEOTIDE SEQUENCE [LARGE SCALE GENOMIC DNA]</scope>
    <source>
        <strain evidence="1 2">CSV86</strain>
    </source>
</reference>
<accession>A0A7K4EAA4</accession>
<sequence>MQDLIETSLEVYFALVEEVREAMEKADNIDAKYAAHSRVTLQYYSERCHALNTLLQNWHLWDCDILMRAALECATRFLYVSIAPPEERGRRIDEFTILLNEIENLQRSERAKPFAEGSSDQDTRMLVGGAILSKEQETKLRAKWPKSKRNMLKQKWSFSEMTRIICEFHDEKLDLRPYKSFLHGYGISSHLIHSDQTAVDLTWDRYSRPSEERLLLENAHAARLATEPVSILFICWRAIVYVTGIESSNTEITQRVLQLHDQADLFHREFADSQRHHYQTKPLTDRPKDP</sequence>
<dbReference type="AlphaFoldDB" id="A0A7K4EAA4"/>
<dbReference type="OrthoDB" id="8478673at2"/>
<keyword evidence="2" id="KW-1185">Reference proteome</keyword>
<evidence type="ECO:0000313" key="1">
    <source>
        <dbReference type="EMBL" id="NNJ14572.1"/>
    </source>
</evidence>
<gene>
    <name evidence="1" type="ORF">CSV86_004570</name>
</gene>
<dbReference type="EMBL" id="AMWJ02000001">
    <property type="protein sequence ID" value="NNJ14572.1"/>
    <property type="molecule type" value="Genomic_DNA"/>
</dbReference>
<name>A0A7K4EAA4_9PSED</name>
<comment type="caution">
    <text evidence="1">The sequence shown here is derived from an EMBL/GenBank/DDBJ whole genome shotgun (WGS) entry which is preliminary data.</text>
</comment>
<proteinExistence type="predicted"/>
<dbReference type="Proteomes" id="UP000010448">
    <property type="component" value="Unassembled WGS sequence"/>
</dbReference>
<evidence type="ECO:0000313" key="2">
    <source>
        <dbReference type="Proteomes" id="UP000010448"/>
    </source>
</evidence>
<dbReference type="RefSeq" id="WP_158487696.1">
    <property type="nucleotide sequence ID" value="NZ_AMWJ02000001.1"/>
</dbReference>
<organism evidence="1 2">
    <name type="scientific">Pseudomonas bharatica CSV86</name>
    <dbReference type="NCBI Taxonomy" id="1005395"/>
    <lineage>
        <taxon>Bacteria</taxon>
        <taxon>Pseudomonadati</taxon>
        <taxon>Pseudomonadota</taxon>
        <taxon>Gammaproteobacteria</taxon>
        <taxon>Pseudomonadales</taxon>
        <taxon>Pseudomonadaceae</taxon>
        <taxon>Pseudomonas</taxon>
        <taxon>Pseudomonas bharatica</taxon>
    </lineage>
</organism>